<organism evidence="2 3">
    <name type="scientific">Clostridium ljungdahlii</name>
    <dbReference type="NCBI Taxonomy" id="1538"/>
    <lineage>
        <taxon>Bacteria</taxon>
        <taxon>Bacillati</taxon>
        <taxon>Bacillota</taxon>
        <taxon>Clostridia</taxon>
        <taxon>Eubacteriales</taxon>
        <taxon>Clostridiaceae</taxon>
        <taxon>Clostridium</taxon>
    </lineage>
</organism>
<dbReference type="AlphaFoldDB" id="A0A162LCV3"/>
<proteinExistence type="predicted"/>
<evidence type="ECO:0000313" key="2">
    <source>
        <dbReference type="EMBL" id="OAA91886.1"/>
    </source>
</evidence>
<evidence type="ECO:0000313" key="3">
    <source>
        <dbReference type="Proteomes" id="UP000077407"/>
    </source>
</evidence>
<sequence length="712" mass="82670">MLDGGYRYSLCVSYLGKAGQPLSYRVADFNTEKDCFEKAYYTQKDNIGYHGVFNPVIIGANPEELTMYQAEIRKWVPTEYDNTKQWSYPFKEYEGEIYEVIKPQEFNKIDVVTDNKIREVLQRGIIINEEIDKKFLMVIDSVGDSFVVIRCSKSDFIQDANLYYISENVKDMLHTKHYFQKYQIEKQDVVSTQLLIDTLYASNIKNVRCFYYRTELENTFGKFYIRSVESYTNTFLTKYFKQHKEKYQLTKNEIRKLLDIMKQVKNSEAEINEFFVQTGYDYEIAKDAINQYADHIIQAFSKPSELDVIIERCLLNDENIYNQCIETVKEQWFKESDKDREEKQQEIQKIASEAKKCSDELENVKEKIKENEKKLDTTQVKVDEAEGKLQSLVDKKAKIETDIKQHIDRFRNDIVYATELIGVAGAVGSKGGRENTNIKLYIRHAERIPVDRSTEVDDISDIVEFCEELSDNISQHFEEEFELSATVISALVNDKAIILSDSVGEIIANDVSALVDASTADYVFISSIQEDLSEIINLINESEMKTVYIDGVVNAFNESIFIGICKNCKNKHLFFGSGTKDIVNMLSKNIWNYAIYLETENYVCVPTKENLRIGNYDLLQINIQSEEKEVLKYYKQMKLFVRQGLMTNKIGVDYAYLLSSYHQIIAGDRMGIPLLYSIYLCCKGNDSDSDEYEEKLKSCKINESDIEKLKNR</sequence>
<name>A0A162LCV3_9CLOT</name>
<protein>
    <submittedName>
        <fullName evidence="2">Uncharacterized protein</fullName>
    </submittedName>
</protein>
<dbReference type="PATRIC" id="fig|1538.10.peg.775"/>
<dbReference type="Gene3D" id="1.20.120.330">
    <property type="entry name" value="Nucleotidyltransferases domain 2"/>
    <property type="match status" value="1"/>
</dbReference>
<reference evidence="2 3" key="1">
    <citation type="journal article" date="2015" name="Biotechnol. Bioeng.">
        <title>Genome sequence and phenotypic characterization of Caulobacter segnis.</title>
        <authorList>
            <person name="Patel S."/>
            <person name="Fletcher B."/>
            <person name="Scott D.C."/>
            <person name="Ely B."/>
        </authorList>
    </citation>
    <scope>NUCLEOTIDE SEQUENCE [LARGE SCALE GENOMIC DNA]</scope>
    <source>
        <strain evidence="2 3">ERI-2</strain>
    </source>
</reference>
<comment type="caution">
    <text evidence="2">The sequence shown here is derived from an EMBL/GenBank/DDBJ whole genome shotgun (WGS) entry which is preliminary data.</text>
</comment>
<keyword evidence="1" id="KW-0175">Coiled coil</keyword>
<gene>
    <name evidence="2" type="ORF">WY13_00288</name>
</gene>
<dbReference type="RefSeq" id="WP_063553928.1">
    <property type="nucleotide sequence ID" value="NZ_LITT01000003.1"/>
</dbReference>
<feature type="coiled-coil region" evidence="1">
    <location>
        <begin position="333"/>
        <end position="409"/>
    </location>
</feature>
<accession>A0A162LCV3</accession>
<dbReference type="EMBL" id="LITT01000003">
    <property type="protein sequence ID" value="OAA91886.1"/>
    <property type="molecule type" value="Genomic_DNA"/>
</dbReference>
<dbReference type="Proteomes" id="UP000077407">
    <property type="component" value="Unassembled WGS sequence"/>
</dbReference>
<evidence type="ECO:0000256" key="1">
    <source>
        <dbReference type="SAM" id="Coils"/>
    </source>
</evidence>